<sequence>MYPLFRLLTTIVKSRNKTINCLSQDSINFYCRPWDIDILFEMNNGRAITLFDLGRVSLVSKCGLLKILIKKKWGLVVAGSSIMYRKRIRSFDRVTMYTRVINIDDKWIYLEQSMWVKSVPCCSIVIRTAVTSKHGIISTNKVLEALGEAPINPKPEGWVLNWINNEKERIWPPNINPDC</sequence>
<comment type="caution">
    <text evidence="1">The sequence shown here is derived from an EMBL/GenBank/DDBJ whole genome shotgun (WGS) entry which is preliminary data.</text>
</comment>
<dbReference type="EMBL" id="JFFR01000033">
    <property type="protein sequence ID" value="KDN26252.1"/>
    <property type="molecule type" value="Genomic_DNA"/>
</dbReference>
<evidence type="ECO:0000313" key="2">
    <source>
        <dbReference type="Proteomes" id="UP000027219"/>
    </source>
</evidence>
<dbReference type="CDD" id="cd00586">
    <property type="entry name" value="4HBT"/>
    <property type="match status" value="1"/>
</dbReference>
<accession>A0A066UK75</accession>
<reference evidence="1 2" key="1">
    <citation type="submission" date="2014-02" db="EMBL/GenBank/DDBJ databases">
        <title>Vibrio fortis Dalian14 Genome Sequencing.</title>
        <authorList>
            <person name="Wang Y."/>
            <person name="Song L."/>
            <person name="Liu G."/>
            <person name="Ding J."/>
        </authorList>
    </citation>
    <scope>NUCLEOTIDE SEQUENCE [LARGE SCALE GENOMIC DNA]</scope>
    <source>
        <strain evidence="1 2">Dalian14</strain>
    </source>
</reference>
<dbReference type="Gene3D" id="3.10.129.10">
    <property type="entry name" value="Hotdog Thioesterase"/>
    <property type="match status" value="1"/>
</dbReference>
<protein>
    <submittedName>
        <fullName evidence="1">Thioeseterase</fullName>
    </submittedName>
</protein>
<evidence type="ECO:0000313" key="1">
    <source>
        <dbReference type="EMBL" id="KDN26252.1"/>
    </source>
</evidence>
<dbReference type="PANTHER" id="PTHR12475:SF4">
    <property type="entry name" value="PROTEIN THEM6"/>
    <property type="match status" value="1"/>
</dbReference>
<name>A0A066UK75_9VIBR</name>
<dbReference type="Pfam" id="PF13279">
    <property type="entry name" value="4HBT_2"/>
    <property type="match status" value="1"/>
</dbReference>
<gene>
    <name evidence="1" type="ORF">VFDL14_10180</name>
</gene>
<dbReference type="RefSeq" id="WP_032553478.1">
    <property type="nucleotide sequence ID" value="NZ_JFFR01000033.1"/>
</dbReference>
<dbReference type="InterPro" id="IPR029069">
    <property type="entry name" value="HotDog_dom_sf"/>
</dbReference>
<dbReference type="PANTHER" id="PTHR12475">
    <property type="match status" value="1"/>
</dbReference>
<dbReference type="InterPro" id="IPR051490">
    <property type="entry name" value="THEM6_lcsJ_thioesterase"/>
</dbReference>
<organism evidence="1 2">
    <name type="scientific">Vibrio fortis</name>
    <dbReference type="NCBI Taxonomy" id="212667"/>
    <lineage>
        <taxon>Bacteria</taxon>
        <taxon>Pseudomonadati</taxon>
        <taxon>Pseudomonadota</taxon>
        <taxon>Gammaproteobacteria</taxon>
        <taxon>Vibrionales</taxon>
        <taxon>Vibrionaceae</taxon>
        <taxon>Vibrio</taxon>
    </lineage>
</organism>
<dbReference type="STRING" id="212667.VFDL14_10180"/>
<dbReference type="Proteomes" id="UP000027219">
    <property type="component" value="Unassembled WGS sequence"/>
</dbReference>
<proteinExistence type="predicted"/>
<dbReference type="AlphaFoldDB" id="A0A066UK75"/>
<keyword evidence="2" id="KW-1185">Reference proteome</keyword>
<dbReference type="OrthoDB" id="3727779at2"/>
<dbReference type="SUPFAM" id="SSF54637">
    <property type="entry name" value="Thioesterase/thiol ester dehydrase-isomerase"/>
    <property type="match status" value="1"/>
</dbReference>